<evidence type="ECO:0000256" key="7">
    <source>
        <dbReference type="ARBA" id="ARBA00022833"/>
    </source>
</evidence>
<dbReference type="eggNOG" id="KOG0800">
    <property type="taxonomic scope" value="Eukaryota"/>
</dbReference>
<keyword evidence="4" id="KW-0479">Metal-binding</keyword>
<dbReference type="PANTHER" id="PTHR35471">
    <property type="entry name" value="OS07G0223700 PROTEIN"/>
    <property type="match status" value="1"/>
</dbReference>
<evidence type="ECO:0000256" key="9">
    <source>
        <dbReference type="SAM" id="MobiDB-lite"/>
    </source>
</evidence>
<keyword evidence="13" id="KW-1185">Reference proteome</keyword>
<dbReference type="PANTHER" id="PTHR35471:SF2">
    <property type="entry name" value="TRANSMEMBRANE PROTEIN"/>
    <property type="match status" value="1"/>
</dbReference>
<dbReference type="SUPFAM" id="SSF57850">
    <property type="entry name" value="RING/U-box"/>
    <property type="match status" value="1"/>
</dbReference>
<keyword evidence="10" id="KW-1133">Transmembrane helix</keyword>
<feature type="region of interest" description="Disordered" evidence="9">
    <location>
        <begin position="147"/>
        <end position="201"/>
    </location>
</feature>
<dbReference type="GO" id="GO:0061630">
    <property type="term" value="F:ubiquitin protein ligase activity"/>
    <property type="evidence" value="ECO:0007669"/>
    <property type="project" value="UniProtKB-EC"/>
</dbReference>
<feature type="region of interest" description="Disordered" evidence="9">
    <location>
        <begin position="375"/>
        <end position="402"/>
    </location>
</feature>
<dbReference type="Gene3D" id="3.30.40.10">
    <property type="entry name" value="Zinc/RING finger domain, C3HC4 (zinc finger)"/>
    <property type="match status" value="1"/>
</dbReference>
<keyword evidence="10" id="KW-0472">Membrane</keyword>
<dbReference type="PROSITE" id="PS50089">
    <property type="entry name" value="ZF_RING_2"/>
    <property type="match status" value="1"/>
</dbReference>
<dbReference type="InterPro" id="IPR013083">
    <property type="entry name" value="Znf_RING/FYVE/PHD"/>
</dbReference>
<name>A0A0D3CKL6_BRAOL</name>
<dbReference type="GO" id="GO:0008270">
    <property type="term" value="F:zinc ion binding"/>
    <property type="evidence" value="ECO:0007669"/>
    <property type="project" value="UniProtKB-KW"/>
</dbReference>
<proteinExistence type="predicted"/>
<sequence length="612" mass="68073">MLCGSLRNRVRNWLRDYVRLQSVVVILIYAQIGCAMVGSLGALYNGVLLINLAIALFALVAIESNSQSLGRTYAVLLFCAILLDISWLILFSSEIWNISSEMYKALYIFSVKLTMAMEIAGFVVRLSSSLLWFQIYRLGASIVDTSLPRRSDSDSQNSFVDPPCLGSQRSRDPDLRTSLLEPSTTAEHRSRSDDFLEDSINGPRSHEILEDSIDGPAYQFPPFDGGQNNLSSPKATHVFRVMKHHSAENIFGGSQLSAAEASRHKSPLSKSLESLDSSLHRFKRWFSQVSDSRIRNQGLAMEDANAIRYWCHMCSRSVNPVIEGEVINCNFCQSGFVEEMDETPDQATGDHPHQAVAESLWAPILLGVMNDHDQNQRASESNVENEDGNNDDDDDDDGQINDGEFDLERHLEEVMRRRRRHSAAILDLLQGIRAGLSVESENNDDNNQDNELVVLINSFNQRIRIQDSVDASAVPSGSLGDYFIGPGFEMLLQRLAENDPNNRYGTPPATKEAVESLETVMVEEGLVQCTVCLDDFEIGVEAKEMPCKHKFHSECLLPWLELHSSCPVCRYLLPTGDDDGETKTDAETSSNVSMENNGTSVDSSSNNPSVND</sequence>
<evidence type="ECO:0000259" key="11">
    <source>
        <dbReference type="PROSITE" id="PS50089"/>
    </source>
</evidence>
<dbReference type="Pfam" id="PF13639">
    <property type="entry name" value="zf-RING_2"/>
    <property type="match status" value="1"/>
</dbReference>
<dbReference type="AlphaFoldDB" id="A0A0D3CKL6"/>
<dbReference type="InterPro" id="IPR039525">
    <property type="entry name" value="RNF126-like_zinc-ribbon"/>
</dbReference>
<dbReference type="EnsemblPlants" id="Bo5g132540.1">
    <property type="protein sequence ID" value="Bo5g132540.1"/>
    <property type="gene ID" value="Bo5g132540"/>
</dbReference>
<feature type="domain" description="RING-type" evidence="11">
    <location>
        <begin position="529"/>
        <end position="570"/>
    </location>
</feature>
<dbReference type="EC" id="2.3.2.27" evidence="2"/>
<dbReference type="HOGENOM" id="CLU_446470_0_0_1"/>
<keyword evidence="5 8" id="KW-0863">Zinc-finger</keyword>
<comment type="catalytic activity">
    <reaction evidence="1">
        <text>S-ubiquitinyl-[E2 ubiquitin-conjugating enzyme]-L-cysteine + [acceptor protein]-L-lysine = [E2 ubiquitin-conjugating enzyme]-L-cysteine + N(6)-ubiquitinyl-[acceptor protein]-L-lysine.</text>
        <dbReference type="EC" id="2.3.2.27"/>
    </reaction>
</comment>
<feature type="transmembrane region" description="Helical" evidence="10">
    <location>
        <begin position="44"/>
        <end position="62"/>
    </location>
</feature>
<dbReference type="Proteomes" id="UP000032141">
    <property type="component" value="Chromosome C5"/>
</dbReference>
<keyword evidence="3" id="KW-0808">Transferase</keyword>
<evidence type="ECO:0000256" key="1">
    <source>
        <dbReference type="ARBA" id="ARBA00000900"/>
    </source>
</evidence>
<dbReference type="Gramene" id="Bo5g132540.1">
    <property type="protein sequence ID" value="Bo5g132540.1"/>
    <property type="gene ID" value="Bo5g132540"/>
</dbReference>
<feature type="region of interest" description="Disordered" evidence="9">
    <location>
        <begin position="577"/>
        <end position="612"/>
    </location>
</feature>
<evidence type="ECO:0000256" key="4">
    <source>
        <dbReference type="ARBA" id="ARBA00022723"/>
    </source>
</evidence>
<feature type="transmembrane region" description="Helical" evidence="10">
    <location>
        <begin position="74"/>
        <end position="93"/>
    </location>
</feature>
<evidence type="ECO:0000256" key="3">
    <source>
        <dbReference type="ARBA" id="ARBA00022679"/>
    </source>
</evidence>
<evidence type="ECO:0000256" key="5">
    <source>
        <dbReference type="ARBA" id="ARBA00022771"/>
    </source>
</evidence>
<protein>
    <recommendedName>
        <fullName evidence="2">RING-type E3 ubiquitin transferase</fullName>
        <ecNumber evidence="2">2.3.2.27</ecNumber>
    </recommendedName>
</protein>
<dbReference type="FunFam" id="3.30.40.10:FF:000022">
    <property type="entry name" value="E3 ubiquitin-protein ligase RING1-like"/>
    <property type="match status" value="1"/>
</dbReference>
<dbReference type="CDD" id="cd16667">
    <property type="entry name" value="RING-H2_RNF126-like"/>
    <property type="match status" value="1"/>
</dbReference>
<reference evidence="12 13" key="1">
    <citation type="journal article" date="2014" name="Genome Biol.">
        <title>Transcriptome and methylome profiling reveals relics of genome dominance in the mesopolyploid Brassica oleracea.</title>
        <authorList>
            <person name="Parkin I.A."/>
            <person name="Koh C."/>
            <person name="Tang H."/>
            <person name="Robinson S.J."/>
            <person name="Kagale S."/>
            <person name="Clarke W.E."/>
            <person name="Town C.D."/>
            <person name="Nixon J."/>
            <person name="Krishnakumar V."/>
            <person name="Bidwell S.L."/>
            <person name="Denoeud F."/>
            <person name="Belcram H."/>
            <person name="Links M.G."/>
            <person name="Just J."/>
            <person name="Clarke C."/>
            <person name="Bender T."/>
            <person name="Huebert T."/>
            <person name="Mason A.S."/>
            <person name="Pires J.C."/>
            <person name="Barker G."/>
            <person name="Moore J."/>
            <person name="Walley P.G."/>
            <person name="Manoli S."/>
            <person name="Batley J."/>
            <person name="Edwards D."/>
            <person name="Nelson M.N."/>
            <person name="Wang X."/>
            <person name="Paterson A.H."/>
            <person name="King G."/>
            <person name="Bancroft I."/>
            <person name="Chalhoub B."/>
            <person name="Sharpe A.G."/>
        </authorList>
    </citation>
    <scope>NUCLEOTIDE SEQUENCE</scope>
    <source>
        <strain evidence="12 13">cv. TO1000</strain>
    </source>
</reference>
<reference evidence="12" key="2">
    <citation type="submission" date="2015-03" db="UniProtKB">
        <authorList>
            <consortium name="EnsemblPlants"/>
        </authorList>
    </citation>
    <scope>IDENTIFICATION</scope>
</reference>
<feature type="compositionally biased region" description="Acidic residues" evidence="9">
    <location>
        <begin position="383"/>
        <end position="402"/>
    </location>
</feature>
<keyword evidence="10" id="KW-0812">Transmembrane</keyword>
<evidence type="ECO:0000256" key="6">
    <source>
        <dbReference type="ARBA" id="ARBA00022786"/>
    </source>
</evidence>
<dbReference type="InterPro" id="IPR001841">
    <property type="entry name" value="Znf_RING"/>
</dbReference>
<evidence type="ECO:0000313" key="13">
    <source>
        <dbReference type="Proteomes" id="UP000032141"/>
    </source>
</evidence>
<feature type="compositionally biased region" description="Low complexity" evidence="9">
    <location>
        <begin position="600"/>
        <end position="612"/>
    </location>
</feature>
<keyword evidence="7" id="KW-0862">Zinc</keyword>
<accession>A0A0D3CKL6</accession>
<evidence type="ECO:0000256" key="2">
    <source>
        <dbReference type="ARBA" id="ARBA00012483"/>
    </source>
</evidence>
<dbReference type="Pfam" id="PF14369">
    <property type="entry name" value="Zn_ribbon_19"/>
    <property type="match status" value="1"/>
</dbReference>
<feature type="transmembrane region" description="Helical" evidence="10">
    <location>
        <begin position="20"/>
        <end position="38"/>
    </location>
</feature>
<feature type="compositionally biased region" description="Polar residues" evidence="9">
    <location>
        <begin position="587"/>
        <end position="599"/>
    </location>
</feature>
<organism evidence="12 13">
    <name type="scientific">Brassica oleracea var. oleracea</name>
    <dbReference type="NCBI Taxonomy" id="109376"/>
    <lineage>
        <taxon>Eukaryota</taxon>
        <taxon>Viridiplantae</taxon>
        <taxon>Streptophyta</taxon>
        <taxon>Embryophyta</taxon>
        <taxon>Tracheophyta</taxon>
        <taxon>Spermatophyta</taxon>
        <taxon>Magnoliopsida</taxon>
        <taxon>eudicotyledons</taxon>
        <taxon>Gunneridae</taxon>
        <taxon>Pentapetalae</taxon>
        <taxon>rosids</taxon>
        <taxon>malvids</taxon>
        <taxon>Brassicales</taxon>
        <taxon>Brassicaceae</taxon>
        <taxon>Brassiceae</taxon>
        <taxon>Brassica</taxon>
    </lineage>
</organism>
<dbReference type="OMA" id="INGPRSH"/>
<evidence type="ECO:0000256" key="8">
    <source>
        <dbReference type="PROSITE-ProRule" id="PRU00175"/>
    </source>
</evidence>
<evidence type="ECO:0000313" key="12">
    <source>
        <dbReference type="EnsemblPlants" id="Bo5g132540.1"/>
    </source>
</evidence>
<dbReference type="SMART" id="SM00184">
    <property type="entry name" value="RING"/>
    <property type="match status" value="1"/>
</dbReference>
<keyword evidence="6" id="KW-0833">Ubl conjugation pathway</keyword>
<evidence type="ECO:0000256" key="10">
    <source>
        <dbReference type="SAM" id="Phobius"/>
    </source>
</evidence>